<reference evidence="2" key="2">
    <citation type="submission" date="2018-08" db="UniProtKB">
        <authorList>
            <consortium name="EnsemblPlants"/>
        </authorList>
    </citation>
    <scope>IDENTIFICATION</scope>
    <source>
        <strain evidence="2">Yugu1</strain>
    </source>
</reference>
<dbReference type="GO" id="GO:0030674">
    <property type="term" value="F:protein-macromolecule adaptor activity"/>
    <property type="evidence" value="ECO:0000318"/>
    <property type="project" value="GO_Central"/>
</dbReference>
<organism evidence="2 3">
    <name type="scientific">Setaria italica</name>
    <name type="common">Foxtail millet</name>
    <name type="synonym">Panicum italicum</name>
    <dbReference type="NCBI Taxonomy" id="4555"/>
    <lineage>
        <taxon>Eukaryota</taxon>
        <taxon>Viridiplantae</taxon>
        <taxon>Streptophyta</taxon>
        <taxon>Embryophyta</taxon>
        <taxon>Tracheophyta</taxon>
        <taxon>Spermatophyta</taxon>
        <taxon>Magnoliopsida</taxon>
        <taxon>Liliopsida</taxon>
        <taxon>Poales</taxon>
        <taxon>Poaceae</taxon>
        <taxon>PACMAD clade</taxon>
        <taxon>Panicoideae</taxon>
        <taxon>Panicodae</taxon>
        <taxon>Paniceae</taxon>
        <taxon>Cenchrinae</taxon>
        <taxon>Setaria</taxon>
    </lineage>
</organism>
<accession>K4AFM5</accession>
<dbReference type="eggNOG" id="KOG3455">
    <property type="taxonomic scope" value="Eukaryota"/>
</dbReference>
<protein>
    <recommendedName>
        <fullName evidence="4">Ergosterol biosynthetic protein 28</fullName>
    </recommendedName>
</protein>
<proteinExistence type="predicted"/>
<dbReference type="ExpressionAtlas" id="K4AFM5">
    <property type="expression patterns" value="baseline"/>
</dbReference>
<dbReference type="HOGENOM" id="CLU_114589_1_0_1"/>
<dbReference type="GO" id="GO:0005783">
    <property type="term" value="C:endoplasmic reticulum"/>
    <property type="evidence" value="ECO:0000318"/>
    <property type="project" value="GO_Central"/>
</dbReference>
<keyword evidence="3" id="KW-1185">Reference proteome</keyword>
<sequence>MRSIRTSQLIISKVGILSLSILAVQACSAFSSIADVRASLGMASVAVGKKRRVPALGWWLMVVGTVRLAFTWSCFFGSAALCSATYSQAQVSDVHGRTVGVWTLLSCTLCFLCAFNLDNKPLCLATFLSFVYAYGYFVVEYLVYHSVGASTLAALGFFAVPAILWMLLEWNSHGHGIRTAAKQP</sequence>
<dbReference type="Pfam" id="PF03694">
    <property type="entry name" value="Erg28"/>
    <property type="match status" value="1"/>
</dbReference>
<dbReference type="PROSITE" id="PS51257">
    <property type="entry name" value="PROKAR_LIPOPROTEIN"/>
    <property type="match status" value="1"/>
</dbReference>
<keyword evidence="1" id="KW-0472">Membrane</keyword>
<dbReference type="PANTHER" id="PTHR15451">
    <property type="entry name" value="ERGOSTEROL BIOSYNTHETIC PROTEIN 28-RELATED"/>
    <property type="match status" value="1"/>
</dbReference>
<dbReference type="STRING" id="4555.K4AFM5"/>
<reference evidence="3" key="1">
    <citation type="journal article" date="2012" name="Nat. Biotechnol.">
        <title>Reference genome sequence of the model plant Setaria.</title>
        <authorList>
            <person name="Bennetzen J.L."/>
            <person name="Schmutz J."/>
            <person name="Wang H."/>
            <person name="Percifield R."/>
            <person name="Hawkins J."/>
            <person name="Pontaroli A.C."/>
            <person name="Estep M."/>
            <person name="Feng L."/>
            <person name="Vaughn J.N."/>
            <person name="Grimwood J."/>
            <person name="Jenkins J."/>
            <person name="Barry K."/>
            <person name="Lindquist E."/>
            <person name="Hellsten U."/>
            <person name="Deshpande S."/>
            <person name="Wang X."/>
            <person name="Wu X."/>
            <person name="Mitros T."/>
            <person name="Triplett J."/>
            <person name="Yang X."/>
            <person name="Ye C.Y."/>
            <person name="Mauro-Herrera M."/>
            <person name="Wang L."/>
            <person name="Li P."/>
            <person name="Sharma M."/>
            <person name="Sharma R."/>
            <person name="Ronald P.C."/>
            <person name="Panaud O."/>
            <person name="Kellogg E.A."/>
            <person name="Brutnell T.P."/>
            <person name="Doust A.N."/>
            <person name="Tuskan G.A."/>
            <person name="Rokhsar D."/>
            <person name="Devos K.M."/>
        </authorList>
    </citation>
    <scope>NUCLEOTIDE SEQUENCE [LARGE SCALE GENOMIC DNA]</scope>
    <source>
        <strain evidence="3">cv. Yugu1</strain>
    </source>
</reference>
<dbReference type="EMBL" id="AGNK02005440">
    <property type="status" value="NOT_ANNOTATED_CDS"/>
    <property type="molecule type" value="Genomic_DNA"/>
</dbReference>
<dbReference type="EnsemblPlants" id="KQK87766">
    <property type="protein sequence ID" value="KQK87766"/>
    <property type="gene ID" value="SETIT_037682mg"/>
</dbReference>
<evidence type="ECO:0000256" key="1">
    <source>
        <dbReference type="SAM" id="Phobius"/>
    </source>
</evidence>
<dbReference type="InterPro" id="IPR005352">
    <property type="entry name" value="Erg28"/>
</dbReference>
<dbReference type="InParanoid" id="K4AFM5"/>
<evidence type="ECO:0000313" key="3">
    <source>
        <dbReference type="Proteomes" id="UP000004995"/>
    </source>
</evidence>
<dbReference type="PANTHER" id="PTHR15451:SF24">
    <property type="entry name" value="ERGOSTEROL BIOSYNTHETIC PROTEIN 28"/>
    <property type="match status" value="1"/>
</dbReference>
<feature type="transmembrane region" description="Helical" evidence="1">
    <location>
        <begin position="149"/>
        <end position="168"/>
    </location>
</feature>
<keyword evidence="1" id="KW-0812">Transmembrane</keyword>
<dbReference type="Gramene" id="KQK87766">
    <property type="protein sequence ID" value="KQK87766"/>
    <property type="gene ID" value="SETIT_037682mg"/>
</dbReference>
<dbReference type="Proteomes" id="UP000004995">
    <property type="component" value="Unassembled WGS sequence"/>
</dbReference>
<name>K4AFM5_SETIT</name>
<dbReference type="OMA" id="VEYLVYH"/>
<feature type="transmembrane region" description="Helical" evidence="1">
    <location>
        <begin position="99"/>
        <end position="117"/>
    </location>
</feature>
<dbReference type="GO" id="GO:0016020">
    <property type="term" value="C:membrane"/>
    <property type="evidence" value="ECO:0007669"/>
    <property type="project" value="InterPro"/>
</dbReference>
<evidence type="ECO:0008006" key="4">
    <source>
        <dbReference type="Google" id="ProtNLM"/>
    </source>
</evidence>
<keyword evidence="1" id="KW-1133">Transmembrane helix</keyword>
<dbReference type="AlphaFoldDB" id="K4AFM5"/>
<feature type="transmembrane region" description="Helical" evidence="1">
    <location>
        <begin position="55"/>
        <end position="79"/>
    </location>
</feature>
<gene>
    <name evidence="2" type="primary">LOC101768653</name>
</gene>
<evidence type="ECO:0000313" key="2">
    <source>
        <dbReference type="EnsemblPlants" id="KQK87766"/>
    </source>
</evidence>
<feature type="transmembrane region" description="Helical" evidence="1">
    <location>
        <begin position="124"/>
        <end position="143"/>
    </location>
</feature>